<evidence type="ECO:0000256" key="2">
    <source>
        <dbReference type="SAM" id="SignalP"/>
    </source>
</evidence>
<proteinExistence type="predicted"/>
<dbReference type="AlphaFoldDB" id="E4RZS3"/>
<gene>
    <name evidence="3" type="ordered locus">Lbys_2654</name>
</gene>
<accession>E4RZS3</accession>
<feature type="transmembrane region" description="Helical" evidence="1">
    <location>
        <begin position="146"/>
        <end position="168"/>
    </location>
</feature>
<dbReference type="HOGENOM" id="CLU_068234_0_0_10"/>
<keyword evidence="4" id="KW-1185">Reference proteome</keyword>
<evidence type="ECO:0000313" key="4">
    <source>
        <dbReference type="Proteomes" id="UP000007435"/>
    </source>
</evidence>
<organism evidence="3 4">
    <name type="scientific">Leadbetterella byssophila (strain DSM 17132 / JCM 16389 / KACC 11308 / NBRC 106382 / 4M15)</name>
    <dbReference type="NCBI Taxonomy" id="649349"/>
    <lineage>
        <taxon>Bacteria</taxon>
        <taxon>Pseudomonadati</taxon>
        <taxon>Bacteroidota</taxon>
        <taxon>Cytophagia</taxon>
        <taxon>Cytophagales</taxon>
        <taxon>Leadbetterellaceae</taxon>
        <taxon>Leadbetterella</taxon>
    </lineage>
</organism>
<evidence type="ECO:0000256" key="1">
    <source>
        <dbReference type="SAM" id="Phobius"/>
    </source>
</evidence>
<protein>
    <recommendedName>
        <fullName evidence="5">Protein BatD</fullName>
    </recommendedName>
</protein>
<dbReference type="RefSeq" id="WP_013409353.1">
    <property type="nucleotide sequence ID" value="NC_014655.1"/>
</dbReference>
<feature type="signal peptide" evidence="2">
    <location>
        <begin position="1"/>
        <end position="16"/>
    </location>
</feature>
<dbReference type="Proteomes" id="UP000007435">
    <property type="component" value="Chromosome"/>
</dbReference>
<dbReference type="OrthoDB" id="848790at2"/>
<dbReference type="eggNOG" id="ENOG5032ISF">
    <property type="taxonomic scope" value="Bacteria"/>
</dbReference>
<name>E4RZS3_LEAB4</name>
<sequence>MRRFLLIFLSCIPAFAQKPQAHFLEDSVMVGKEIKLAMSYTHSSKSDVVFPDSSYDFTPFKFVSYELFETKTIDGKSLDSVVYTLVTYELDSVLYFQPSIKYLISGEKVYADSAKVYLKSSIKGTPRIKETVPLFVVKKDLNLPKITYYLIGLFLIIFVIVAFFGDWFKQKYRLFILERKHKRFLNDFKKRALRPKLLNNNERAVQEWKMYMEELEQEPISTMSTSELGKLYQNLPLEQALKTFDSAIFGGVISEELPMAYNVMQNFAVRRYRQIRRSGAHLHRS</sequence>
<evidence type="ECO:0008006" key="5">
    <source>
        <dbReference type="Google" id="ProtNLM"/>
    </source>
</evidence>
<keyword evidence="1" id="KW-0472">Membrane</keyword>
<feature type="chain" id="PRO_5005673715" description="Protein BatD" evidence="2">
    <location>
        <begin position="17"/>
        <end position="285"/>
    </location>
</feature>
<dbReference type="KEGG" id="lby:Lbys_2654"/>
<evidence type="ECO:0000313" key="3">
    <source>
        <dbReference type="EMBL" id="ADQ18316.1"/>
    </source>
</evidence>
<dbReference type="EMBL" id="CP002305">
    <property type="protein sequence ID" value="ADQ18316.1"/>
    <property type="molecule type" value="Genomic_DNA"/>
</dbReference>
<keyword evidence="2" id="KW-0732">Signal</keyword>
<keyword evidence="1" id="KW-0812">Transmembrane</keyword>
<dbReference type="STRING" id="649349.Lbys_2654"/>
<reference evidence="3 4" key="2">
    <citation type="journal article" date="2011" name="Stand. Genomic Sci.">
        <title>Complete genome sequence of Leadbetterella byssophila type strain (4M15).</title>
        <authorList>
            <person name="Abt B."/>
            <person name="Teshima H."/>
            <person name="Lucas S."/>
            <person name="Lapidus A."/>
            <person name="Del Rio T.G."/>
            <person name="Nolan M."/>
            <person name="Tice H."/>
            <person name="Cheng J.F."/>
            <person name="Pitluck S."/>
            <person name="Liolios K."/>
            <person name="Pagani I."/>
            <person name="Ivanova N."/>
            <person name="Mavromatis K."/>
            <person name="Pati A."/>
            <person name="Tapia R."/>
            <person name="Han C."/>
            <person name="Goodwin L."/>
            <person name="Chen A."/>
            <person name="Palaniappan K."/>
            <person name="Land M."/>
            <person name="Hauser L."/>
            <person name="Chang Y.J."/>
            <person name="Jeffries C.D."/>
            <person name="Rohde M."/>
            <person name="Goker M."/>
            <person name="Tindall B.J."/>
            <person name="Detter J.C."/>
            <person name="Woyke T."/>
            <person name="Bristow J."/>
            <person name="Eisen J.A."/>
            <person name="Markowitz V."/>
            <person name="Hugenholtz P."/>
            <person name="Klenk H.P."/>
            <person name="Kyrpides N.C."/>
        </authorList>
    </citation>
    <scope>NUCLEOTIDE SEQUENCE [LARGE SCALE GENOMIC DNA]</scope>
    <source>
        <strain evidence="4">DSM 17132 / JCM 16389 / KACC 11308 / NBRC 106382 / 4M15</strain>
    </source>
</reference>
<reference key="1">
    <citation type="submission" date="2010-11" db="EMBL/GenBank/DDBJ databases">
        <title>The complete genome of Leadbetterella byssophila DSM 17132.</title>
        <authorList>
            <consortium name="US DOE Joint Genome Institute (JGI-PGF)"/>
            <person name="Lucas S."/>
            <person name="Copeland A."/>
            <person name="Lapidus A."/>
            <person name="Glavina del Rio T."/>
            <person name="Dalin E."/>
            <person name="Tice H."/>
            <person name="Bruce D."/>
            <person name="Goodwin L."/>
            <person name="Pitluck S."/>
            <person name="Kyrpides N."/>
            <person name="Mavromatis K."/>
            <person name="Ivanova N."/>
            <person name="Teshima H."/>
            <person name="Brettin T."/>
            <person name="Detter J.C."/>
            <person name="Han C."/>
            <person name="Tapia R."/>
            <person name="Land M."/>
            <person name="Hauser L."/>
            <person name="Markowitz V."/>
            <person name="Cheng J.-F."/>
            <person name="Hugenholtz P."/>
            <person name="Woyke T."/>
            <person name="Wu D."/>
            <person name="Tindall B."/>
            <person name="Pomrenke H.G."/>
            <person name="Brambilla E."/>
            <person name="Klenk H.-P."/>
            <person name="Eisen J.A."/>
        </authorList>
    </citation>
    <scope>NUCLEOTIDE SEQUENCE [LARGE SCALE GENOMIC DNA]</scope>
    <source>
        <strain>DSM 17132</strain>
    </source>
</reference>
<keyword evidence="1" id="KW-1133">Transmembrane helix</keyword>